<sequence length="136" mass="15128">MTTEVLEEPIAQIDKPDDGATAEQKARLLPDPTGWKLLCALPEVKDTYDGSSILKADATRKSEEHSTTVLMVLKVGPDAYKDAEKFPTGAWCKEGDFVLVRAYAGTRFKIFGREFRLINDDQIDAVVEDPRGITRI</sequence>
<feature type="region of interest" description="Disordered" evidence="1">
    <location>
        <begin position="1"/>
        <end position="22"/>
    </location>
</feature>
<dbReference type="InterPro" id="IPR011032">
    <property type="entry name" value="GroES-like_sf"/>
</dbReference>
<dbReference type="Gene3D" id="2.30.33.40">
    <property type="entry name" value="GroES chaperonin"/>
    <property type="match status" value="1"/>
</dbReference>
<dbReference type="EMBL" id="KU970820">
    <property type="protein sequence ID" value="ASN63414.1"/>
    <property type="molecule type" value="Genomic_DNA"/>
</dbReference>
<dbReference type="SUPFAM" id="SSF50129">
    <property type="entry name" value="GroES-like"/>
    <property type="match status" value="1"/>
</dbReference>
<organism evidence="2">
    <name type="scientific">uncultured virus</name>
    <dbReference type="NCBI Taxonomy" id="340016"/>
    <lineage>
        <taxon>Viruses</taxon>
        <taxon>environmental samples</taxon>
    </lineage>
</organism>
<evidence type="ECO:0000256" key="1">
    <source>
        <dbReference type="SAM" id="MobiDB-lite"/>
    </source>
</evidence>
<proteinExistence type="predicted"/>
<gene>
    <name evidence="2" type="primary">groES</name>
</gene>
<name>A0A221S3C6_9VIRU</name>
<protein>
    <submittedName>
        <fullName evidence="2">Co-chaperonin GroES</fullName>
    </submittedName>
</protein>
<dbReference type="GO" id="GO:0006457">
    <property type="term" value="P:protein folding"/>
    <property type="evidence" value="ECO:0007669"/>
    <property type="project" value="InterPro"/>
</dbReference>
<accession>A0A221S3C6</accession>
<evidence type="ECO:0000313" key="2">
    <source>
        <dbReference type="EMBL" id="ASN63414.1"/>
    </source>
</evidence>
<reference evidence="2" key="1">
    <citation type="submission" date="2016-03" db="EMBL/GenBank/DDBJ databases">
        <title>Novel chaperonins are prevalent in the virioplankton and link to viral biology and ecology.</title>
        <authorList>
            <person name="Marine R.L."/>
            <person name="Nasko D.J."/>
            <person name="Polson S.W."/>
            <person name="Wommack K.E."/>
        </authorList>
    </citation>
    <scope>NUCLEOTIDE SEQUENCE</scope>
</reference>
<dbReference type="InterPro" id="IPR037124">
    <property type="entry name" value="Chaperonin_GroES_sf"/>
</dbReference>